<sequence length="70" mass="8136">MDLATRKIRPITKDFNPTVSPLQWNREDSCIYFNTDDSDNKKIYCHSPQNGNFEKLNLETDVVGNFTLPE</sequence>
<accession>A0A1G6G1X4</accession>
<protein>
    <recommendedName>
        <fullName evidence="3">S9 family peptidase</fullName>
    </recommendedName>
</protein>
<dbReference type="EMBL" id="FMYE01000005">
    <property type="protein sequence ID" value="SDB76004.1"/>
    <property type="molecule type" value="Genomic_DNA"/>
</dbReference>
<dbReference type="Proteomes" id="UP000183670">
    <property type="component" value="Unassembled WGS sequence"/>
</dbReference>
<organism evidence="1 2">
    <name type="scientific">Bacteroides ovatus</name>
    <dbReference type="NCBI Taxonomy" id="28116"/>
    <lineage>
        <taxon>Bacteria</taxon>
        <taxon>Pseudomonadati</taxon>
        <taxon>Bacteroidota</taxon>
        <taxon>Bacteroidia</taxon>
        <taxon>Bacteroidales</taxon>
        <taxon>Bacteroidaceae</taxon>
        <taxon>Bacteroides</taxon>
    </lineage>
</organism>
<gene>
    <name evidence="1" type="ORF">SAMN05192581_1005121</name>
</gene>
<dbReference type="SUPFAM" id="SSF69304">
    <property type="entry name" value="Tricorn protease N-terminal domain"/>
    <property type="match status" value="1"/>
</dbReference>
<name>A0A1G6G1X4_BACOV</name>
<dbReference type="AlphaFoldDB" id="A0A1G6G1X4"/>
<reference evidence="1 2" key="1">
    <citation type="submission" date="2016-10" db="EMBL/GenBank/DDBJ databases">
        <authorList>
            <person name="de Groot N.N."/>
        </authorList>
    </citation>
    <scope>NUCLEOTIDE SEQUENCE [LARGE SCALE GENOMIC DNA]</scope>
    <source>
        <strain evidence="1 2">NLAE-zl-C500</strain>
    </source>
</reference>
<evidence type="ECO:0000313" key="2">
    <source>
        <dbReference type="Proteomes" id="UP000183670"/>
    </source>
</evidence>
<evidence type="ECO:0008006" key="3">
    <source>
        <dbReference type="Google" id="ProtNLM"/>
    </source>
</evidence>
<proteinExistence type="predicted"/>
<evidence type="ECO:0000313" key="1">
    <source>
        <dbReference type="EMBL" id="SDB76004.1"/>
    </source>
</evidence>